<evidence type="ECO:0000256" key="4">
    <source>
        <dbReference type="ARBA" id="ARBA00022801"/>
    </source>
</evidence>
<dbReference type="CDD" id="cd02120">
    <property type="entry name" value="PA_subtilisin_like"/>
    <property type="match status" value="1"/>
</dbReference>
<dbReference type="InterPro" id="IPR023828">
    <property type="entry name" value="Peptidase_S8_Ser-AS"/>
</dbReference>
<feature type="signal peptide" evidence="7">
    <location>
        <begin position="1"/>
        <end position="29"/>
    </location>
</feature>
<dbReference type="Gene3D" id="3.50.30.30">
    <property type="match status" value="1"/>
</dbReference>
<dbReference type="Gene3D" id="2.60.40.2310">
    <property type="match status" value="1"/>
</dbReference>
<name>A0A9Q0K580_9MAGN</name>
<dbReference type="FunFam" id="2.60.40.2310:FF:000001">
    <property type="entry name" value="Subtilisin-like protease SBT1.5"/>
    <property type="match status" value="1"/>
</dbReference>
<evidence type="ECO:0000256" key="1">
    <source>
        <dbReference type="ARBA" id="ARBA00011073"/>
    </source>
</evidence>
<dbReference type="GO" id="GO:0004252">
    <property type="term" value="F:serine-type endopeptidase activity"/>
    <property type="evidence" value="ECO:0007669"/>
    <property type="project" value="InterPro"/>
</dbReference>
<evidence type="ECO:0000256" key="5">
    <source>
        <dbReference type="ARBA" id="ARBA00022825"/>
    </source>
</evidence>
<feature type="chain" id="PRO_5040420304" description="Cucumisin" evidence="7">
    <location>
        <begin position="30"/>
        <end position="625"/>
    </location>
</feature>
<dbReference type="GO" id="GO:0006508">
    <property type="term" value="P:proteolysis"/>
    <property type="evidence" value="ECO:0007669"/>
    <property type="project" value="UniProtKB-KW"/>
</dbReference>
<keyword evidence="4" id="KW-0378">Hydrolase</keyword>
<gene>
    <name evidence="10" type="ORF">NE237_023226</name>
</gene>
<dbReference type="InterPro" id="IPR041469">
    <property type="entry name" value="Subtilisin-like_FN3"/>
</dbReference>
<dbReference type="InterPro" id="IPR036852">
    <property type="entry name" value="Peptidase_S8/S53_dom_sf"/>
</dbReference>
<dbReference type="Pfam" id="PF00082">
    <property type="entry name" value="Peptidase_S8"/>
    <property type="match status" value="1"/>
</dbReference>
<evidence type="ECO:0000259" key="8">
    <source>
        <dbReference type="Pfam" id="PF00082"/>
    </source>
</evidence>
<dbReference type="InterPro" id="IPR015500">
    <property type="entry name" value="Peptidase_S8_subtilisin-rel"/>
</dbReference>
<evidence type="ECO:0000256" key="7">
    <source>
        <dbReference type="SAM" id="SignalP"/>
    </source>
</evidence>
<sequence length="625" mass="65629">MTTLLSSSISPLFILALIIAVCIHCGATGEDRKVYIVYMGALPENQNLLTSQHLSILEEVLEESKIIGARVYSNTKTSKSARDLLGHGTHTASTVAGNLVSDVGFYGLAQGNARGGVPSARIAVYKVCGDDGDCSNYGILAAFDDAIADGVDIISISIGGSGATPFDSDSIAIGAFHAMEKGILTSQSAGNDGPSKQTTASVAPWLLSVAASSTDRHIISKVSLGDGTVLQGNTINSFILNGTTHPLLYGKEVTKTCSEDGARRCDFGCLDSSLVKGKIILCDDNFEGIPSDSPHALGTIISTPFVYDYSTISPLAATQLSSEDGLRVKSYWNSTKNPQANILKSEAVNDLSAPTVVSFSSRGPNPITQDILKPDITAPGVEILAAYSPVIPPSSPSDDSDTRSVKYSILSGTSMSCPHATGAAAYVKSFHPDWSASAIKSALMTTARSMNATTNPDAEFAYGAGHIDPVKAVRPGLVYVALKDDYIKFLCNIGWSASRIRIISGDNNTCPESSKGASIDLNYPSMAVNLPPSSNAFAINFPRRVTNVGSANSTYKASFISDSKINISVKPEVLSFTSLHEEKSFVVTVSGNGVPQGSMASASLVWSDGTHTVTSPIVVYSMIFL</sequence>
<evidence type="ECO:0000313" key="11">
    <source>
        <dbReference type="Proteomes" id="UP001141806"/>
    </source>
</evidence>
<evidence type="ECO:0000256" key="3">
    <source>
        <dbReference type="ARBA" id="ARBA00022729"/>
    </source>
</evidence>
<evidence type="ECO:0000313" key="10">
    <source>
        <dbReference type="EMBL" id="KAJ4963287.1"/>
    </source>
</evidence>
<comment type="similarity">
    <text evidence="1 6">Belongs to the peptidase S8 family.</text>
</comment>
<keyword evidence="3 7" id="KW-0732">Signal</keyword>
<organism evidence="10 11">
    <name type="scientific">Protea cynaroides</name>
    <dbReference type="NCBI Taxonomy" id="273540"/>
    <lineage>
        <taxon>Eukaryota</taxon>
        <taxon>Viridiplantae</taxon>
        <taxon>Streptophyta</taxon>
        <taxon>Embryophyta</taxon>
        <taxon>Tracheophyta</taxon>
        <taxon>Spermatophyta</taxon>
        <taxon>Magnoliopsida</taxon>
        <taxon>Proteales</taxon>
        <taxon>Proteaceae</taxon>
        <taxon>Protea</taxon>
    </lineage>
</organism>
<reference evidence="10" key="1">
    <citation type="journal article" date="2023" name="Plant J.">
        <title>The genome of the king protea, Protea cynaroides.</title>
        <authorList>
            <person name="Chang J."/>
            <person name="Duong T.A."/>
            <person name="Schoeman C."/>
            <person name="Ma X."/>
            <person name="Roodt D."/>
            <person name="Barker N."/>
            <person name="Li Z."/>
            <person name="Van de Peer Y."/>
            <person name="Mizrachi E."/>
        </authorList>
    </citation>
    <scope>NUCLEOTIDE SEQUENCE</scope>
    <source>
        <tissue evidence="10">Young leaves</tissue>
    </source>
</reference>
<dbReference type="Gene3D" id="3.40.50.200">
    <property type="entry name" value="Peptidase S8/S53 domain"/>
    <property type="match status" value="1"/>
</dbReference>
<dbReference type="SUPFAM" id="SSF52743">
    <property type="entry name" value="Subtilisin-like"/>
    <property type="match status" value="1"/>
</dbReference>
<protein>
    <recommendedName>
        <fullName evidence="12">Cucumisin</fullName>
    </recommendedName>
</protein>
<dbReference type="InterPro" id="IPR000209">
    <property type="entry name" value="Peptidase_S8/S53_dom"/>
</dbReference>
<keyword evidence="5" id="KW-0720">Serine protease</keyword>
<evidence type="ECO:0000259" key="9">
    <source>
        <dbReference type="Pfam" id="PF17766"/>
    </source>
</evidence>
<evidence type="ECO:0008006" key="12">
    <source>
        <dbReference type="Google" id="ProtNLM"/>
    </source>
</evidence>
<dbReference type="PROSITE" id="PS51892">
    <property type="entry name" value="SUBTILASE"/>
    <property type="match status" value="1"/>
</dbReference>
<feature type="domain" description="Peptidase S8/S53" evidence="8">
    <location>
        <begin position="71"/>
        <end position="465"/>
    </location>
</feature>
<comment type="caution">
    <text evidence="6">Lacks conserved residue(s) required for the propagation of feature annotation.</text>
</comment>
<dbReference type="PANTHER" id="PTHR10795">
    <property type="entry name" value="PROPROTEIN CONVERTASE SUBTILISIN/KEXIN"/>
    <property type="match status" value="1"/>
</dbReference>
<dbReference type="OrthoDB" id="4803627at2759"/>
<keyword evidence="11" id="KW-1185">Reference proteome</keyword>
<dbReference type="AlphaFoldDB" id="A0A9Q0K580"/>
<dbReference type="PROSITE" id="PS00138">
    <property type="entry name" value="SUBTILASE_SER"/>
    <property type="match status" value="1"/>
</dbReference>
<comment type="caution">
    <text evidence="10">The sequence shown here is derived from an EMBL/GenBank/DDBJ whole genome shotgun (WGS) entry which is preliminary data.</text>
</comment>
<evidence type="ECO:0000256" key="2">
    <source>
        <dbReference type="ARBA" id="ARBA00022670"/>
    </source>
</evidence>
<dbReference type="EMBL" id="JAMYWD010000008">
    <property type="protein sequence ID" value="KAJ4963287.1"/>
    <property type="molecule type" value="Genomic_DNA"/>
</dbReference>
<keyword evidence="2" id="KW-0645">Protease</keyword>
<dbReference type="Pfam" id="PF17766">
    <property type="entry name" value="fn3_6"/>
    <property type="match status" value="1"/>
</dbReference>
<accession>A0A9Q0K580</accession>
<dbReference type="InterPro" id="IPR045051">
    <property type="entry name" value="SBT"/>
</dbReference>
<proteinExistence type="inferred from homology"/>
<evidence type="ECO:0000256" key="6">
    <source>
        <dbReference type="PROSITE-ProRule" id="PRU01240"/>
    </source>
</evidence>
<dbReference type="Proteomes" id="UP001141806">
    <property type="component" value="Unassembled WGS sequence"/>
</dbReference>
<feature type="domain" description="Subtilisin-like protease fibronectin type-III" evidence="9">
    <location>
        <begin position="520"/>
        <end position="619"/>
    </location>
</feature>
<dbReference type="PRINTS" id="PR00723">
    <property type="entry name" value="SUBTILISIN"/>
</dbReference>